<keyword evidence="4 6" id="KW-1133">Transmembrane helix</keyword>
<dbReference type="InterPro" id="IPR013604">
    <property type="entry name" value="7TM_chemorcpt"/>
</dbReference>
<comment type="caution">
    <text evidence="7">The sequence shown here is derived from an EMBL/GenBank/DDBJ whole genome shotgun (WGS) entry which is preliminary data.</text>
</comment>
<evidence type="ECO:0000256" key="5">
    <source>
        <dbReference type="ARBA" id="ARBA00023136"/>
    </source>
</evidence>
<feature type="transmembrane region" description="Helical" evidence="6">
    <location>
        <begin position="84"/>
        <end position="103"/>
    </location>
</feature>
<evidence type="ECO:0000256" key="1">
    <source>
        <dbReference type="ARBA" id="ARBA00004651"/>
    </source>
</evidence>
<evidence type="ECO:0000256" key="2">
    <source>
        <dbReference type="ARBA" id="ARBA00022475"/>
    </source>
</evidence>
<accession>A0A8S4QRK2</accession>
<feature type="transmembrane region" description="Helical" evidence="6">
    <location>
        <begin position="6"/>
        <end position="27"/>
    </location>
</feature>
<feature type="non-terminal residue" evidence="7">
    <location>
        <position position="1"/>
    </location>
</feature>
<evidence type="ECO:0000256" key="6">
    <source>
        <dbReference type="SAM" id="Phobius"/>
    </source>
</evidence>
<reference evidence="7" key="1">
    <citation type="submission" date="2022-03" db="EMBL/GenBank/DDBJ databases">
        <authorList>
            <person name="Lindestad O."/>
        </authorList>
    </citation>
    <scope>NUCLEOTIDE SEQUENCE</scope>
</reference>
<evidence type="ECO:0000256" key="3">
    <source>
        <dbReference type="ARBA" id="ARBA00022692"/>
    </source>
</evidence>
<dbReference type="GO" id="GO:0050909">
    <property type="term" value="P:sensory perception of taste"/>
    <property type="evidence" value="ECO:0007669"/>
    <property type="project" value="InterPro"/>
</dbReference>
<keyword evidence="2" id="KW-1003">Cell membrane</keyword>
<evidence type="ECO:0000256" key="4">
    <source>
        <dbReference type="ARBA" id="ARBA00022989"/>
    </source>
</evidence>
<keyword evidence="8" id="KW-1185">Reference proteome</keyword>
<dbReference type="AlphaFoldDB" id="A0A8S4QRK2"/>
<comment type="subcellular location">
    <subcellularLocation>
        <location evidence="1">Cell membrane</location>
        <topology evidence="1">Multi-pass membrane protein</topology>
    </subcellularLocation>
</comment>
<dbReference type="Proteomes" id="UP000838756">
    <property type="component" value="Unassembled WGS sequence"/>
</dbReference>
<name>A0A8S4QRK2_9NEOP</name>
<evidence type="ECO:0000313" key="8">
    <source>
        <dbReference type="Proteomes" id="UP000838756"/>
    </source>
</evidence>
<dbReference type="GO" id="GO:0005886">
    <property type="term" value="C:plasma membrane"/>
    <property type="evidence" value="ECO:0007669"/>
    <property type="project" value="UniProtKB-SubCell"/>
</dbReference>
<dbReference type="Pfam" id="PF08395">
    <property type="entry name" value="7tm_7"/>
    <property type="match status" value="1"/>
</dbReference>
<dbReference type="OrthoDB" id="6914979at2759"/>
<dbReference type="EMBL" id="CAKXAJ010010714">
    <property type="protein sequence ID" value="CAH2211542.1"/>
    <property type="molecule type" value="Genomic_DNA"/>
</dbReference>
<keyword evidence="3 6" id="KW-0812">Transmembrane</keyword>
<gene>
    <name evidence="7" type="primary">jg6815</name>
    <name evidence="7" type="ORF">PAEG_LOCUS3356</name>
</gene>
<keyword evidence="5 6" id="KW-0472">Membrane</keyword>
<organism evidence="7 8">
    <name type="scientific">Pararge aegeria aegeria</name>
    <dbReference type="NCBI Taxonomy" id="348720"/>
    <lineage>
        <taxon>Eukaryota</taxon>
        <taxon>Metazoa</taxon>
        <taxon>Ecdysozoa</taxon>
        <taxon>Arthropoda</taxon>
        <taxon>Hexapoda</taxon>
        <taxon>Insecta</taxon>
        <taxon>Pterygota</taxon>
        <taxon>Neoptera</taxon>
        <taxon>Endopterygota</taxon>
        <taxon>Lepidoptera</taxon>
        <taxon>Glossata</taxon>
        <taxon>Ditrysia</taxon>
        <taxon>Papilionoidea</taxon>
        <taxon>Nymphalidae</taxon>
        <taxon>Satyrinae</taxon>
        <taxon>Satyrini</taxon>
        <taxon>Parargina</taxon>
        <taxon>Pararge</taxon>
    </lineage>
</organism>
<sequence>SEIGYPTIPLMFCALFLVTLVIIIEPFHNTHVEMQRTHFLVTSLKFYYSDDAGVSNELHLFLRLLELDKVAYSPLGVCRLERPVTVAMFATITTYLVVALTYGPEVKKPSLLDSYTRVGQF</sequence>
<evidence type="ECO:0000313" key="7">
    <source>
        <dbReference type="EMBL" id="CAH2211542.1"/>
    </source>
</evidence>
<proteinExistence type="predicted"/>
<protein>
    <submittedName>
        <fullName evidence="7">Jg6815 protein</fullName>
    </submittedName>
</protein>